<dbReference type="AlphaFoldDB" id="A0A1M4V9F1"/>
<keyword evidence="7" id="KW-0868">Chloride</keyword>
<feature type="transmembrane region" description="Helical" evidence="8">
    <location>
        <begin position="310"/>
        <end position="330"/>
    </location>
</feature>
<evidence type="ECO:0000256" key="5">
    <source>
        <dbReference type="ARBA" id="ARBA00023065"/>
    </source>
</evidence>
<feature type="transmembrane region" description="Helical" evidence="8">
    <location>
        <begin position="24"/>
        <end position="45"/>
    </location>
</feature>
<evidence type="ECO:0000256" key="1">
    <source>
        <dbReference type="ARBA" id="ARBA00004141"/>
    </source>
</evidence>
<dbReference type="GO" id="GO:0008324">
    <property type="term" value="F:monoatomic cation transmembrane transporter activity"/>
    <property type="evidence" value="ECO:0007669"/>
    <property type="project" value="InterPro"/>
</dbReference>
<dbReference type="Pfam" id="PF02080">
    <property type="entry name" value="TrkA_C"/>
    <property type="match status" value="1"/>
</dbReference>
<evidence type="ECO:0000256" key="8">
    <source>
        <dbReference type="SAM" id="Phobius"/>
    </source>
</evidence>
<keyword evidence="11" id="KW-1185">Reference proteome</keyword>
<dbReference type="PANTHER" id="PTHR45711">
    <property type="entry name" value="CHLORIDE CHANNEL PROTEIN"/>
    <property type="match status" value="1"/>
</dbReference>
<dbReference type="SUPFAM" id="SSF81340">
    <property type="entry name" value="Clc chloride channel"/>
    <property type="match status" value="1"/>
</dbReference>
<dbReference type="CDD" id="cd01031">
    <property type="entry name" value="EriC"/>
    <property type="match status" value="1"/>
</dbReference>
<evidence type="ECO:0000256" key="2">
    <source>
        <dbReference type="ARBA" id="ARBA00022448"/>
    </source>
</evidence>
<keyword evidence="3 8" id="KW-0812">Transmembrane</keyword>
<organism evidence="10 11">
    <name type="scientific">Clostridium fallax</name>
    <dbReference type="NCBI Taxonomy" id="1533"/>
    <lineage>
        <taxon>Bacteria</taxon>
        <taxon>Bacillati</taxon>
        <taxon>Bacillota</taxon>
        <taxon>Clostridia</taxon>
        <taxon>Eubacteriales</taxon>
        <taxon>Clostridiaceae</taxon>
        <taxon>Clostridium</taxon>
    </lineage>
</organism>
<comment type="subcellular location">
    <subcellularLocation>
        <location evidence="1">Membrane</location>
        <topology evidence="1">Multi-pass membrane protein</topology>
    </subcellularLocation>
</comment>
<proteinExistence type="predicted"/>
<dbReference type="GO" id="GO:0006813">
    <property type="term" value="P:potassium ion transport"/>
    <property type="evidence" value="ECO:0007669"/>
    <property type="project" value="InterPro"/>
</dbReference>
<feature type="transmembrane region" description="Helical" evidence="8">
    <location>
        <begin position="162"/>
        <end position="185"/>
    </location>
</feature>
<dbReference type="RefSeq" id="WP_072894240.1">
    <property type="nucleotide sequence ID" value="NZ_FQVM01000007.1"/>
</dbReference>
<dbReference type="SUPFAM" id="SSF116726">
    <property type="entry name" value="TrkA C-terminal domain-like"/>
    <property type="match status" value="1"/>
</dbReference>
<dbReference type="EMBL" id="FQVM01000007">
    <property type="protein sequence ID" value="SHE65565.1"/>
    <property type="molecule type" value="Genomic_DNA"/>
</dbReference>
<dbReference type="STRING" id="1533.SAMN05443638_10717"/>
<dbReference type="OrthoDB" id="9812438at2"/>
<feature type="transmembrane region" description="Helical" evidence="8">
    <location>
        <begin position="238"/>
        <end position="257"/>
    </location>
</feature>
<dbReference type="GO" id="GO:0005247">
    <property type="term" value="F:voltage-gated chloride channel activity"/>
    <property type="evidence" value="ECO:0007669"/>
    <property type="project" value="TreeGrafter"/>
</dbReference>
<dbReference type="PANTHER" id="PTHR45711:SF6">
    <property type="entry name" value="CHLORIDE CHANNEL PROTEIN"/>
    <property type="match status" value="1"/>
</dbReference>
<evidence type="ECO:0000256" key="3">
    <source>
        <dbReference type="ARBA" id="ARBA00022692"/>
    </source>
</evidence>
<protein>
    <submittedName>
        <fullName evidence="10">H+/Cl-antiporter ClcA</fullName>
    </submittedName>
</protein>
<feature type="transmembrane region" description="Helical" evidence="8">
    <location>
        <begin position="404"/>
        <end position="427"/>
    </location>
</feature>
<sequence length="532" mass="57940">MKNDEALNSTTKLYKVLKALKLRVPIEGAFIGLFSGLIVVAYRVLLGKAEYFSIKVYTFLNHNKIYIPLGLIALILVGYLVGIMVEKEPMISGSGIPQIEGLLTGYFKISPLRVLIGKFFGGILAIGAGLSLGREGPSIQLGASFGHLIGKLFKKANLESRFLITSGASAGLAAAFNAPFSGAIFSLEEVHKNFSPLVLLAAMSASVTSDFVTKIFLGHKPLFDIPGAKPLSIIPFRYYWSLVILGASLGLAGALYNLTLLKTQDLYSKVKSTRKRIIIPFIFALIFGLTFPQILGGGHGIIHQLLRAEIALKMAILLLIFKFIFSMISFCSNAPGGILFPLLVLGGLIGCIFARIGINLFGIDSTYLCSFAVISMAGMFASIVRAPITGIMLVCEMSGSFNNLLSVSLVCIVSYLVACLTGSEPIYESLLEERIKKQRGDKECPYGKENEKIFIRYIINQGSVIEGLLVKDLKLPTNSLIVSIERGIEEITPRGNTKLLRGDYIIILSSVKEETKIRDYLGPLCEELPYKP</sequence>
<evidence type="ECO:0000313" key="10">
    <source>
        <dbReference type="EMBL" id="SHE65565.1"/>
    </source>
</evidence>
<evidence type="ECO:0000256" key="7">
    <source>
        <dbReference type="ARBA" id="ARBA00023214"/>
    </source>
</evidence>
<evidence type="ECO:0000256" key="4">
    <source>
        <dbReference type="ARBA" id="ARBA00022989"/>
    </source>
</evidence>
<keyword evidence="4 8" id="KW-1133">Transmembrane helix</keyword>
<gene>
    <name evidence="10" type="ORF">SAMN05443638_10717</name>
</gene>
<feature type="transmembrane region" description="Helical" evidence="8">
    <location>
        <begin position="365"/>
        <end position="384"/>
    </location>
</feature>
<dbReference type="Gene3D" id="3.30.70.1450">
    <property type="entry name" value="Regulator of K+ conductance, C-terminal domain"/>
    <property type="match status" value="1"/>
</dbReference>
<dbReference type="PROSITE" id="PS51202">
    <property type="entry name" value="RCK_C"/>
    <property type="match status" value="1"/>
</dbReference>
<accession>A0A1M4V9F1</accession>
<keyword evidence="2" id="KW-0813">Transport</keyword>
<feature type="transmembrane region" description="Helical" evidence="8">
    <location>
        <begin position="277"/>
        <end position="298"/>
    </location>
</feature>
<dbReference type="Pfam" id="PF00654">
    <property type="entry name" value="Voltage_CLC"/>
    <property type="match status" value="1"/>
</dbReference>
<feature type="domain" description="RCK C-terminal" evidence="9">
    <location>
        <begin position="441"/>
        <end position="523"/>
    </location>
</feature>
<dbReference type="InterPro" id="IPR006037">
    <property type="entry name" value="RCK_C"/>
</dbReference>
<evidence type="ECO:0000313" key="11">
    <source>
        <dbReference type="Proteomes" id="UP000184035"/>
    </source>
</evidence>
<dbReference type="InterPro" id="IPR036721">
    <property type="entry name" value="RCK_C_sf"/>
</dbReference>
<dbReference type="Gene3D" id="1.10.3080.10">
    <property type="entry name" value="Clc chloride channel"/>
    <property type="match status" value="1"/>
</dbReference>
<name>A0A1M4V9F1_9CLOT</name>
<dbReference type="Proteomes" id="UP000184035">
    <property type="component" value="Unassembled WGS sequence"/>
</dbReference>
<dbReference type="InterPro" id="IPR001807">
    <property type="entry name" value="ClC"/>
</dbReference>
<dbReference type="InterPro" id="IPR014743">
    <property type="entry name" value="Cl-channel_core"/>
</dbReference>
<dbReference type="PRINTS" id="PR00762">
    <property type="entry name" value="CLCHANNEL"/>
</dbReference>
<feature type="transmembrane region" description="Helical" evidence="8">
    <location>
        <begin position="65"/>
        <end position="85"/>
    </location>
</feature>
<feature type="transmembrane region" description="Helical" evidence="8">
    <location>
        <begin position="336"/>
        <end position="358"/>
    </location>
</feature>
<dbReference type="GO" id="GO:0005886">
    <property type="term" value="C:plasma membrane"/>
    <property type="evidence" value="ECO:0007669"/>
    <property type="project" value="TreeGrafter"/>
</dbReference>
<evidence type="ECO:0000256" key="6">
    <source>
        <dbReference type="ARBA" id="ARBA00023136"/>
    </source>
</evidence>
<keyword evidence="6 8" id="KW-0472">Membrane</keyword>
<evidence type="ECO:0000259" key="9">
    <source>
        <dbReference type="PROSITE" id="PS51202"/>
    </source>
</evidence>
<keyword evidence="5" id="KW-0406">Ion transport</keyword>
<reference evidence="10 11" key="1">
    <citation type="submission" date="2016-11" db="EMBL/GenBank/DDBJ databases">
        <authorList>
            <person name="Jaros S."/>
            <person name="Januszkiewicz K."/>
            <person name="Wedrychowicz H."/>
        </authorList>
    </citation>
    <scope>NUCLEOTIDE SEQUENCE [LARGE SCALE GENOMIC DNA]</scope>
    <source>
        <strain evidence="10 11">DSM 2631</strain>
    </source>
</reference>